<evidence type="ECO:0000313" key="6">
    <source>
        <dbReference type="Proteomes" id="UP001501771"/>
    </source>
</evidence>
<feature type="domain" description="Quercetin 2,3-dioxygenase C-terminal cupin" evidence="4">
    <location>
        <begin position="148"/>
        <end position="230"/>
    </location>
</feature>
<accession>A0ABN2ZY24</accession>
<evidence type="ECO:0000259" key="4">
    <source>
        <dbReference type="Pfam" id="PF17954"/>
    </source>
</evidence>
<protein>
    <submittedName>
        <fullName evidence="5">Pirin family protein</fullName>
    </submittedName>
</protein>
<dbReference type="InterPro" id="IPR014710">
    <property type="entry name" value="RmlC-like_jellyroll"/>
</dbReference>
<feature type="domain" description="Pirin N-terminal" evidence="3">
    <location>
        <begin position="19"/>
        <end position="122"/>
    </location>
</feature>
<dbReference type="Proteomes" id="UP001501771">
    <property type="component" value="Unassembled WGS sequence"/>
</dbReference>
<dbReference type="EMBL" id="BAAAQR010000009">
    <property type="protein sequence ID" value="GAA2149992.1"/>
    <property type="molecule type" value="Genomic_DNA"/>
</dbReference>
<dbReference type="PANTHER" id="PTHR43212:SF3">
    <property type="entry name" value="QUERCETIN 2,3-DIOXYGENASE"/>
    <property type="match status" value="1"/>
</dbReference>
<reference evidence="5 6" key="1">
    <citation type="journal article" date="2019" name="Int. J. Syst. Evol. Microbiol.">
        <title>The Global Catalogue of Microorganisms (GCM) 10K type strain sequencing project: providing services to taxonomists for standard genome sequencing and annotation.</title>
        <authorList>
            <consortium name="The Broad Institute Genomics Platform"/>
            <consortium name="The Broad Institute Genome Sequencing Center for Infectious Disease"/>
            <person name="Wu L."/>
            <person name="Ma J."/>
        </authorList>
    </citation>
    <scope>NUCLEOTIDE SEQUENCE [LARGE SCALE GENOMIC DNA]</scope>
    <source>
        <strain evidence="5 6">JCM 16022</strain>
    </source>
</reference>
<comment type="similarity">
    <text evidence="1 2">Belongs to the pirin family.</text>
</comment>
<dbReference type="Pfam" id="PF17954">
    <property type="entry name" value="Pirin_C_2"/>
    <property type="match status" value="1"/>
</dbReference>
<dbReference type="Gene3D" id="2.60.120.10">
    <property type="entry name" value="Jelly Rolls"/>
    <property type="match status" value="2"/>
</dbReference>
<dbReference type="InterPro" id="IPR003829">
    <property type="entry name" value="Pirin_N_dom"/>
</dbReference>
<dbReference type="InterPro" id="IPR041602">
    <property type="entry name" value="Quercetinase_C"/>
</dbReference>
<dbReference type="PANTHER" id="PTHR43212">
    <property type="entry name" value="QUERCETIN 2,3-DIOXYGENASE"/>
    <property type="match status" value="1"/>
</dbReference>
<evidence type="ECO:0000256" key="1">
    <source>
        <dbReference type="ARBA" id="ARBA00008416"/>
    </source>
</evidence>
<evidence type="ECO:0000259" key="3">
    <source>
        <dbReference type="Pfam" id="PF02678"/>
    </source>
</evidence>
<dbReference type="InterPro" id="IPR012093">
    <property type="entry name" value="Pirin"/>
</dbReference>
<dbReference type="InterPro" id="IPR011051">
    <property type="entry name" value="RmlC_Cupin_sf"/>
</dbReference>
<gene>
    <name evidence="5" type="ORF">GCM10009844_30380</name>
</gene>
<proteinExistence type="inferred from homology"/>
<keyword evidence="6" id="KW-1185">Reference proteome</keyword>
<dbReference type="Pfam" id="PF02678">
    <property type="entry name" value="Pirin"/>
    <property type="match status" value="1"/>
</dbReference>
<sequence>MPVAVEIRRSSERFSTRDEGRLTRHSFSFGGHYDPGNVGFGPLVCHDDHRLRAGAGFEEHRHADVEIVTWVLEGALEHSDGTGSAALVRPGTVQVQSAGSGIEHREMAAPDAGPTRFVQAWLTPDVPGIEPSYAAARVTLPDGQLVPVASGHRSDATVRIGSAAATFWVARLPGGATVTLPDEPRQHVFVTRGALTRSSLAEPLADGDAFRITDQPGLELTAAVPTELLVWTFTS</sequence>
<name>A0ABN2ZY24_9ACTN</name>
<dbReference type="SUPFAM" id="SSF51182">
    <property type="entry name" value="RmlC-like cupins"/>
    <property type="match status" value="1"/>
</dbReference>
<evidence type="ECO:0000256" key="2">
    <source>
        <dbReference type="RuleBase" id="RU003457"/>
    </source>
</evidence>
<organism evidence="5 6">
    <name type="scientific">Nocardioides koreensis</name>
    <dbReference type="NCBI Taxonomy" id="433651"/>
    <lineage>
        <taxon>Bacteria</taxon>
        <taxon>Bacillati</taxon>
        <taxon>Actinomycetota</taxon>
        <taxon>Actinomycetes</taxon>
        <taxon>Propionibacteriales</taxon>
        <taxon>Nocardioidaceae</taxon>
        <taxon>Nocardioides</taxon>
    </lineage>
</organism>
<comment type="caution">
    <text evidence="5">The sequence shown here is derived from an EMBL/GenBank/DDBJ whole genome shotgun (WGS) entry which is preliminary data.</text>
</comment>
<evidence type="ECO:0000313" key="5">
    <source>
        <dbReference type="EMBL" id="GAA2149992.1"/>
    </source>
</evidence>